<organism evidence="1 2">
    <name type="scientific">Candidatus Jorgensenbacteria bacterium GW2011_GWF2_41_8</name>
    <dbReference type="NCBI Taxonomy" id="1618667"/>
    <lineage>
        <taxon>Bacteria</taxon>
        <taxon>Candidatus Joergenseniibacteriota</taxon>
    </lineage>
</organism>
<evidence type="ECO:0000313" key="1">
    <source>
        <dbReference type="EMBL" id="KKS24123.1"/>
    </source>
</evidence>
<protein>
    <submittedName>
        <fullName evidence="1">Uncharacterized protein</fullName>
    </submittedName>
</protein>
<dbReference type="EMBL" id="LCCD01000030">
    <property type="protein sequence ID" value="KKS24123.1"/>
    <property type="molecule type" value="Genomic_DNA"/>
</dbReference>
<evidence type="ECO:0000313" key="2">
    <source>
        <dbReference type="Proteomes" id="UP000033856"/>
    </source>
</evidence>
<sequence length="92" mass="10493">MAEQKEACDCYRFISSVRLPRVKMKKREIITEFFSVNGNGIDDEAAIEKVLIRRKENAEAGAVIRIEELDFGRLIKKGGALTFQLKRPILLP</sequence>
<name>A0A0G1AFR8_9BACT</name>
<gene>
    <name evidence="1" type="ORF">UU83_C0030G0004</name>
</gene>
<reference evidence="1" key="1">
    <citation type="journal article" date="2015" name="Nature">
        <title>rRNA introns, odd ribosomes, and small enigmatic genomes across a large radiation of phyla.</title>
        <authorList>
            <person name="Brown C.T."/>
            <person name="Hug L.A."/>
            <person name="Thomas B.C."/>
            <person name="Sharon I."/>
            <person name="Castelle C.J."/>
            <person name="Singh A."/>
            <person name="Wilkins M.J."/>
            <person name="Williams K.H."/>
            <person name="Banfield J.F."/>
        </authorList>
    </citation>
    <scope>NUCLEOTIDE SEQUENCE [LARGE SCALE GENOMIC DNA]</scope>
</reference>
<accession>A0A0G1AFR8</accession>
<comment type="caution">
    <text evidence="1">The sequence shown here is derived from an EMBL/GenBank/DDBJ whole genome shotgun (WGS) entry which is preliminary data.</text>
</comment>
<dbReference type="Proteomes" id="UP000033856">
    <property type="component" value="Unassembled WGS sequence"/>
</dbReference>
<dbReference type="AlphaFoldDB" id="A0A0G1AFR8"/>
<proteinExistence type="predicted"/>